<accession>A0A813JWE8</accession>
<evidence type="ECO:0000313" key="3">
    <source>
        <dbReference type="Proteomes" id="UP000626109"/>
    </source>
</evidence>
<sequence length="570" mass="65003">PPPPPGGVLGSVASVSDPPGAGVGAAAQGFSGGGGAGWDFSTRKPRKERPPASPSRSRNREPPKERRARRTPPKRRSRTRTPPRRRSRSRSRRDRGRDDRRRDRSRSRSKPKRDADGGAGTSQPAEEWKDDGGEIDPIEKRQDPQDKEYHTFEELKVKYEGKLSAEEAEKRWREEMKPWIVVRRMEQAQALQKERENRKQDSNRRNRSPSRRRSVKRSSRSREGSRVGAKEAAAEWKDDGGDIKADEIRTHPEDKECYTFASLKEKFPEQKPEELEALWREKMKPPLAVEELGRAVAEEWKDDGAPVDPVEKRQDPSGGSFCTFSELGAKSGEKAPEELEAMWRLRKPESVVTREQASKKAEPLEPRKGSRSRSRRKSEKPQDRRRSRSRSRRSRRRGNRSRSRRRSRSRGSRTRATGVTAPVQQPRPSAADWKDDNGTIKPDEKRVHPEDRQCYSFAELKAKFGETVAQEELERFWRAEMKPEWVAQELEYKKAVDWKDDGADISTEESRQHPEDKQSYNFEQLKAKDGQSSEDLEAANKSSAPGVAAEPAESSFAVEATPVAMLSKVE</sequence>
<name>A0A813JWE8_POLGL</name>
<dbReference type="Proteomes" id="UP000626109">
    <property type="component" value="Unassembled WGS sequence"/>
</dbReference>
<feature type="compositionally biased region" description="Basic residues" evidence="1">
    <location>
        <begin position="66"/>
        <end position="94"/>
    </location>
</feature>
<feature type="non-terminal residue" evidence="2">
    <location>
        <position position="570"/>
    </location>
</feature>
<feature type="compositionally biased region" description="Basic and acidic residues" evidence="1">
    <location>
        <begin position="503"/>
        <end position="518"/>
    </location>
</feature>
<feature type="region of interest" description="Disordered" evidence="1">
    <location>
        <begin position="503"/>
        <end position="570"/>
    </location>
</feature>
<protein>
    <submittedName>
        <fullName evidence="2">Uncharacterized protein</fullName>
    </submittedName>
</protein>
<feature type="compositionally biased region" description="Basic residues" evidence="1">
    <location>
        <begin position="385"/>
        <end position="413"/>
    </location>
</feature>
<feature type="compositionally biased region" description="Basic and acidic residues" evidence="1">
    <location>
        <begin position="192"/>
        <end position="204"/>
    </location>
</feature>
<gene>
    <name evidence="2" type="ORF">PGLA2088_LOCUS24842</name>
</gene>
<reference evidence="2" key="1">
    <citation type="submission" date="2021-02" db="EMBL/GenBank/DDBJ databases">
        <authorList>
            <person name="Dougan E. K."/>
            <person name="Rhodes N."/>
            <person name="Thang M."/>
            <person name="Chan C."/>
        </authorList>
    </citation>
    <scope>NUCLEOTIDE SEQUENCE</scope>
</reference>
<dbReference type="AlphaFoldDB" id="A0A813JWE8"/>
<feature type="region of interest" description="Disordered" evidence="1">
    <location>
        <begin position="188"/>
        <end position="254"/>
    </location>
</feature>
<feature type="compositionally biased region" description="Basic residues" evidence="1">
    <location>
        <begin position="369"/>
        <end position="378"/>
    </location>
</feature>
<feature type="compositionally biased region" description="Basic and acidic residues" evidence="1">
    <location>
        <begin position="220"/>
        <end position="254"/>
    </location>
</feature>
<organism evidence="2 3">
    <name type="scientific">Polarella glacialis</name>
    <name type="common">Dinoflagellate</name>
    <dbReference type="NCBI Taxonomy" id="89957"/>
    <lineage>
        <taxon>Eukaryota</taxon>
        <taxon>Sar</taxon>
        <taxon>Alveolata</taxon>
        <taxon>Dinophyceae</taxon>
        <taxon>Suessiales</taxon>
        <taxon>Suessiaceae</taxon>
        <taxon>Polarella</taxon>
    </lineage>
</organism>
<feature type="compositionally biased region" description="Basic and acidic residues" evidence="1">
    <location>
        <begin position="301"/>
        <end position="315"/>
    </location>
</feature>
<feature type="compositionally biased region" description="Basic residues" evidence="1">
    <location>
        <begin position="205"/>
        <end position="219"/>
    </location>
</feature>
<proteinExistence type="predicted"/>
<evidence type="ECO:0000313" key="2">
    <source>
        <dbReference type="EMBL" id="CAE8686165.1"/>
    </source>
</evidence>
<comment type="caution">
    <text evidence="2">The sequence shown here is derived from an EMBL/GenBank/DDBJ whole genome shotgun (WGS) entry which is preliminary data.</text>
</comment>
<feature type="region of interest" description="Disordered" evidence="1">
    <location>
        <begin position="301"/>
        <end position="450"/>
    </location>
</feature>
<feature type="compositionally biased region" description="Basic and acidic residues" evidence="1">
    <location>
        <begin position="356"/>
        <end position="368"/>
    </location>
</feature>
<feature type="non-terminal residue" evidence="2">
    <location>
        <position position="1"/>
    </location>
</feature>
<dbReference type="EMBL" id="CAJNNW010026542">
    <property type="protein sequence ID" value="CAE8686165.1"/>
    <property type="molecule type" value="Genomic_DNA"/>
</dbReference>
<feature type="compositionally biased region" description="Basic and acidic residues" evidence="1">
    <location>
        <begin position="331"/>
        <end position="349"/>
    </location>
</feature>
<feature type="region of interest" description="Disordered" evidence="1">
    <location>
        <begin position="1"/>
        <end position="169"/>
    </location>
</feature>
<feature type="compositionally biased region" description="Polar residues" evidence="1">
    <location>
        <begin position="414"/>
        <end position="427"/>
    </location>
</feature>
<feature type="compositionally biased region" description="Basic and acidic residues" evidence="1">
    <location>
        <begin position="126"/>
        <end position="169"/>
    </location>
</feature>
<evidence type="ECO:0000256" key="1">
    <source>
        <dbReference type="SAM" id="MobiDB-lite"/>
    </source>
</evidence>
<feature type="compositionally biased region" description="Basic and acidic residues" evidence="1">
    <location>
        <begin position="432"/>
        <end position="450"/>
    </location>
</feature>